<evidence type="ECO:0000313" key="6">
    <source>
        <dbReference type="EMBL" id="GAG52045.1"/>
    </source>
</evidence>
<accession>X0Y8E1</accession>
<reference evidence="6" key="1">
    <citation type="journal article" date="2014" name="Front. Microbiol.">
        <title>High frequency of phylogenetically diverse reductive dehalogenase-homologous genes in deep subseafloor sedimentary metagenomes.</title>
        <authorList>
            <person name="Kawai M."/>
            <person name="Futagami T."/>
            <person name="Toyoda A."/>
            <person name="Takaki Y."/>
            <person name="Nishi S."/>
            <person name="Hori S."/>
            <person name="Arai W."/>
            <person name="Tsubouchi T."/>
            <person name="Morono Y."/>
            <person name="Uchiyama I."/>
            <person name="Ito T."/>
            <person name="Fujiyama A."/>
            <person name="Inagaki F."/>
            <person name="Takami H."/>
        </authorList>
    </citation>
    <scope>NUCLEOTIDE SEQUENCE</scope>
    <source>
        <strain evidence="6">Expedition CK06-06</strain>
    </source>
</reference>
<dbReference type="Pfam" id="PF00005">
    <property type="entry name" value="ABC_tran"/>
    <property type="match status" value="1"/>
</dbReference>
<sequence length="154" mass="17576">MQIKQIIAEPLRFHRIVSGHQIEERVVELLAKVGMEAYFMHRYPHEFSGGQRQRIAIARALALEPDFIVADEPVSALDVSVQAQILNLLLELQRKENLTMLFISHDLAVVERISDRIAVMYKGKIIEEASTDTLISSPRHRYTKSLLDSVLEAE</sequence>
<evidence type="ECO:0000256" key="1">
    <source>
        <dbReference type="ARBA" id="ARBA00005417"/>
    </source>
</evidence>
<evidence type="ECO:0000259" key="5">
    <source>
        <dbReference type="PROSITE" id="PS50893"/>
    </source>
</evidence>
<dbReference type="PANTHER" id="PTHR43776:SF7">
    <property type="entry name" value="D,D-DIPEPTIDE TRANSPORT ATP-BINDING PROTEIN DDPF-RELATED"/>
    <property type="match status" value="1"/>
</dbReference>
<comment type="similarity">
    <text evidence="1">Belongs to the ABC transporter superfamily.</text>
</comment>
<gene>
    <name evidence="6" type="ORF">S01H1_79389</name>
</gene>
<dbReference type="InterPro" id="IPR050319">
    <property type="entry name" value="ABC_transp_ATP-bind"/>
</dbReference>
<evidence type="ECO:0000256" key="2">
    <source>
        <dbReference type="ARBA" id="ARBA00022448"/>
    </source>
</evidence>
<comment type="caution">
    <text evidence="6">The sequence shown here is derived from an EMBL/GenBank/DDBJ whole genome shotgun (WGS) entry which is preliminary data.</text>
</comment>
<evidence type="ECO:0000256" key="3">
    <source>
        <dbReference type="ARBA" id="ARBA00022741"/>
    </source>
</evidence>
<dbReference type="GO" id="GO:0016887">
    <property type="term" value="F:ATP hydrolysis activity"/>
    <property type="evidence" value="ECO:0007669"/>
    <property type="project" value="InterPro"/>
</dbReference>
<dbReference type="InterPro" id="IPR027417">
    <property type="entry name" value="P-loop_NTPase"/>
</dbReference>
<dbReference type="Gene3D" id="3.40.50.300">
    <property type="entry name" value="P-loop containing nucleotide triphosphate hydrolases"/>
    <property type="match status" value="1"/>
</dbReference>
<dbReference type="PANTHER" id="PTHR43776">
    <property type="entry name" value="TRANSPORT ATP-BINDING PROTEIN"/>
    <property type="match status" value="1"/>
</dbReference>
<keyword evidence="2" id="KW-0813">Transport</keyword>
<proteinExistence type="inferred from homology"/>
<keyword evidence="4" id="KW-0067">ATP-binding</keyword>
<dbReference type="PROSITE" id="PS00211">
    <property type="entry name" value="ABC_TRANSPORTER_1"/>
    <property type="match status" value="1"/>
</dbReference>
<dbReference type="InterPro" id="IPR003439">
    <property type="entry name" value="ABC_transporter-like_ATP-bd"/>
</dbReference>
<organism evidence="6">
    <name type="scientific">marine sediment metagenome</name>
    <dbReference type="NCBI Taxonomy" id="412755"/>
    <lineage>
        <taxon>unclassified sequences</taxon>
        <taxon>metagenomes</taxon>
        <taxon>ecological metagenomes</taxon>
    </lineage>
</organism>
<dbReference type="EMBL" id="BARS01053510">
    <property type="protein sequence ID" value="GAG52045.1"/>
    <property type="molecule type" value="Genomic_DNA"/>
</dbReference>
<dbReference type="SUPFAM" id="SSF52540">
    <property type="entry name" value="P-loop containing nucleoside triphosphate hydrolases"/>
    <property type="match status" value="1"/>
</dbReference>
<protein>
    <recommendedName>
        <fullName evidence="5">ABC transporter domain-containing protein</fullName>
    </recommendedName>
</protein>
<feature type="domain" description="ABC transporter" evidence="5">
    <location>
        <begin position="1"/>
        <end position="147"/>
    </location>
</feature>
<dbReference type="AlphaFoldDB" id="X0Y8E1"/>
<dbReference type="GO" id="GO:0005524">
    <property type="term" value="F:ATP binding"/>
    <property type="evidence" value="ECO:0007669"/>
    <property type="project" value="UniProtKB-KW"/>
</dbReference>
<evidence type="ECO:0000256" key="4">
    <source>
        <dbReference type="ARBA" id="ARBA00022840"/>
    </source>
</evidence>
<dbReference type="CDD" id="cd03257">
    <property type="entry name" value="ABC_NikE_OppD_transporters"/>
    <property type="match status" value="1"/>
</dbReference>
<dbReference type="PROSITE" id="PS50893">
    <property type="entry name" value="ABC_TRANSPORTER_2"/>
    <property type="match status" value="1"/>
</dbReference>
<keyword evidence="3" id="KW-0547">Nucleotide-binding</keyword>
<dbReference type="InterPro" id="IPR017871">
    <property type="entry name" value="ABC_transporter-like_CS"/>
</dbReference>
<name>X0Y8E1_9ZZZZ</name>